<name>A0A9D9IRG8_9BACT</name>
<dbReference type="EMBL" id="JADILZ010000021">
    <property type="protein sequence ID" value="MBO8477704.1"/>
    <property type="molecule type" value="Genomic_DNA"/>
</dbReference>
<evidence type="ECO:0000256" key="1">
    <source>
        <dbReference type="SAM" id="SignalP"/>
    </source>
</evidence>
<sequence>MRPFIRYTLAVCSIALVALCLMAAFGASAVKRGALTCTGLEVIIRDSLENSFVSVDDIRRYLDSESGGYMGRKLDSIDLAGIERIIDGKSAVLKSEAYMTKDGILNISVTQRKPMVRFQKSDGGFYADKEGYIFPLQGSYTAYVPVVDGNIPIKTSSSYKGQAQGKEEKEWIDSMIRMIRYMEESGVWAENIVQISVQDNGDLILVPRQGKEKFLFGKPDGIEAKFSRMEKYYTGILPVKGQGYYSTVNVKYNGQIICRK</sequence>
<feature type="chain" id="PRO_5039195217" description="Cell division protein FtsQ" evidence="1">
    <location>
        <begin position="24"/>
        <end position="260"/>
    </location>
</feature>
<protein>
    <recommendedName>
        <fullName evidence="4">Cell division protein FtsQ</fullName>
    </recommendedName>
</protein>
<reference evidence="2" key="1">
    <citation type="submission" date="2020-10" db="EMBL/GenBank/DDBJ databases">
        <authorList>
            <person name="Gilroy R."/>
        </authorList>
    </citation>
    <scope>NUCLEOTIDE SEQUENCE</scope>
    <source>
        <strain evidence="2">2478</strain>
    </source>
</reference>
<evidence type="ECO:0008006" key="4">
    <source>
        <dbReference type="Google" id="ProtNLM"/>
    </source>
</evidence>
<keyword evidence="1" id="KW-0732">Signal</keyword>
<proteinExistence type="predicted"/>
<gene>
    <name evidence="2" type="ORF">IAB80_02230</name>
</gene>
<reference evidence="2" key="2">
    <citation type="journal article" date="2021" name="PeerJ">
        <title>Extensive microbial diversity within the chicken gut microbiome revealed by metagenomics and culture.</title>
        <authorList>
            <person name="Gilroy R."/>
            <person name="Ravi A."/>
            <person name="Getino M."/>
            <person name="Pursley I."/>
            <person name="Horton D.L."/>
            <person name="Alikhan N.F."/>
            <person name="Baker D."/>
            <person name="Gharbi K."/>
            <person name="Hall N."/>
            <person name="Watson M."/>
            <person name="Adriaenssens E.M."/>
            <person name="Foster-Nyarko E."/>
            <person name="Jarju S."/>
            <person name="Secka A."/>
            <person name="Antonio M."/>
            <person name="Oren A."/>
            <person name="Chaudhuri R.R."/>
            <person name="La Ragione R."/>
            <person name="Hildebrand F."/>
            <person name="Pallen M.J."/>
        </authorList>
    </citation>
    <scope>NUCLEOTIDE SEQUENCE</scope>
    <source>
        <strain evidence="2">2478</strain>
    </source>
</reference>
<dbReference type="Proteomes" id="UP000823771">
    <property type="component" value="Unassembled WGS sequence"/>
</dbReference>
<feature type="signal peptide" evidence="1">
    <location>
        <begin position="1"/>
        <end position="23"/>
    </location>
</feature>
<evidence type="ECO:0000313" key="3">
    <source>
        <dbReference type="Proteomes" id="UP000823771"/>
    </source>
</evidence>
<dbReference type="AlphaFoldDB" id="A0A9D9IRG8"/>
<accession>A0A9D9IRG8</accession>
<evidence type="ECO:0000313" key="2">
    <source>
        <dbReference type="EMBL" id="MBO8477704.1"/>
    </source>
</evidence>
<organism evidence="2 3">
    <name type="scientific">Candidatus Cryptobacteroides excrementipullorum</name>
    <dbReference type="NCBI Taxonomy" id="2840761"/>
    <lineage>
        <taxon>Bacteria</taxon>
        <taxon>Pseudomonadati</taxon>
        <taxon>Bacteroidota</taxon>
        <taxon>Bacteroidia</taxon>
        <taxon>Bacteroidales</taxon>
        <taxon>Candidatus Cryptobacteroides</taxon>
    </lineage>
</organism>
<comment type="caution">
    <text evidence="2">The sequence shown here is derived from an EMBL/GenBank/DDBJ whole genome shotgun (WGS) entry which is preliminary data.</text>
</comment>